<proteinExistence type="predicted"/>
<evidence type="ECO:0000256" key="1">
    <source>
        <dbReference type="SAM" id="Coils"/>
    </source>
</evidence>
<dbReference type="Proteomes" id="UP001185012">
    <property type="component" value="Unassembled WGS sequence"/>
</dbReference>
<comment type="caution">
    <text evidence="2">The sequence shown here is derived from an EMBL/GenBank/DDBJ whole genome shotgun (WGS) entry which is preliminary data.</text>
</comment>
<gene>
    <name evidence="2" type="ORF">JOE21_001785</name>
</gene>
<protein>
    <submittedName>
        <fullName evidence="2">Gamma-glutamyl phosphate reductase</fullName>
    </submittedName>
</protein>
<keyword evidence="1" id="KW-0175">Coiled coil</keyword>
<evidence type="ECO:0000313" key="2">
    <source>
        <dbReference type="EMBL" id="MDR6225787.1"/>
    </source>
</evidence>
<evidence type="ECO:0000313" key="3">
    <source>
        <dbReference type="Proteomes" id="UP001185012"/>
    </source>
</evidence>
<accession>A0ABU1IML4</accession>
<dbReference type="EMBL" id="JAVDQG010000003">
    <property type="protein sequence ID" value="MDR6225787.1"/>
    <property type="molecule type" value="Genomic_DNA"/>
</dbReference>
<name>A0ABU1IML4_9BACL</name>
<dbReference type="RefSeq" id="WP_309864834.1">
    <property type="nucleotide sequence ID" value="NZ_JAVDQG010000003.1"/>
</dbReference>
<keyword evidence="3" id="KW-1185">Reference proteome</keyword>
<sequence length="91" mass="10147">MSNELEAALQAAKQASEAVKEARNLADPQVLRQAQALLEQAQEELDQYQGQADVDPAMQERLQEAREQVSQDQAVMRDVVSISNPAGFHQW</sequence>
<feature type="coiled-coil region" evidence="1">
    <location>
        <begin position="2"/>
        <end position="51"/>
    </location>
</feature>
<reference evidence="2 3" key="1">
    <citation type="submission" date="2023-07" db="EMBL/GenBank/DDBJ databases">
        <title>Genomic Encyclopedia of Type Strains, Phase IV (KMG-IV): sequencing the most valuable type-strain genomes for metagenomic binning, comparative biology and taxonomic classification.</title>
        <authorList>
            <person name="Goeker M."/>
        </authorList>
    </citation>
    <scope>NUCLEOTIDE SEQUENCE [LARGE SCALE GENOMIC DNA]</scope>
    <source>
        <strain evidence="2 3">DSM 45903</strain>
    </source>
</reference>
<organism evidence="2 3">
    <name type="scientific">Desmospora profundinema</name>
    <dbReference type="NCBI Taxonomy" id="1571184"/>
    <lineage>
        <taxon>Bacteria</taxon>
        <taxon>Bacillati</taxon>
        <taxon>Bacillota</taxon>
        <taxon>Bacilli</taxon>
        <taxon>Bacillales</taxon>
        <taxon>Thermoactinomycetaceae</taxon>
        <taxon>Desmospora</taxon>
    </lineage>
</organism>